<gene>
    <name evidence="1" type="ORF">QRD02_08995</name>
</gene>
<organism evidence="1 2">
    <name type="scientific">Aequorivita aurantiaca</name>
    <dbReference type="NCBI Taxonomy" id="3053356"/>
    <lineage>
        <taxon>Bacteria</taxon>
        <taxon>Pseudomonadati</taxon>
        <taxon>Bacteroidota</taxon>
        <taxon>Flavobacteriia</taxon>
        <taxon>Flavobacteriales</taxon>
        <taxon>Flavobacteriaceae</taxon>
        <taxon>Aequorivita</taxon>
    </lineage>
</organism>
<dbReference type="RefSeq" id="WP_290254609.1">
    <property type="nucleotide sequence ID" value="NZ_JAUGQQ010000005.1"/>
</dbReference>
<keyword evidence="2" id="KW-1185">Reference proteome</keyword>
<reference evidence="1 2" key="1">
    <citation type="submission" date="2023-06" db="EMBL/GenBank/DDBJ databases">
        <authorList>
            <person name="Ye Y.-Q."/>
            <person name="Du Z.-J."/>
        </authorList>
    </citation>
    <scope>NUCLEOTIDE SEQUENCE [LARGE SCALE GENOMIC DNA]</scope>
    <source>
        <strain evidence="1 2">SDUM287046</strain>
    </source>
</reference>
<sequence length="133" mass="14681">MKSHLFLLIVSTFLFFSCSKDKHEDIVRSPIQNTCENEGMNKILYTECCLEGPQHARPDEIITITYTSNFEGGSYDWDVLGGSLVLVEGANTPTAKFRAGKNFKKDSIRAYSVARDTPLGAPACSEVIVITAK</sequence>
<dbReference type="EMBL" id="JAUGQQ010000005">
    <property type="protein sequence ID" value="MDN3724518.1"/>
    <property type="molecule type" value="Genomic_DNA"/>
</dbReference>
<evidence type="ECO:0000313" key="2">
    <source>
        <dbReference type="Proteomes" id="UP001244787"/>
    </source>
</evidence>
<protein>
    <submittedName>
        <fullName evidence="1">Uncharacterized protein</fullName>
    </submittedName>
</protein>
<dbReference type="PROSITE" id="PS51257">
    <property type="entry name" value="PROKAR_LIPOPROTEIN"/>
    <property type="match status" value="1"/>
</dbReference>
<evidence type="ECO:0000313" key="1">
    <source>
        <dbReference type="EMBL" id="MDN3724518.1"/>
    </source>
</evidence>
<accession>A0ABT8DGV6</accession>
<proteinExistence type="predicted"/>
<name>A0ABT8DGV6_9FLAO</name>
<dbReference type="Proteomes" id="UP001244787">
    <property type="component" value="Unassembled WGS sequence"/>
</dbReference>
<comment type="caution">
    <text evidence="1">The sequence shown here is derived from an EMBL/GenBank/DDBJ whole genome shotgun (WGS) entry which is preliminary data.</text>
</comment>